<sequence length="227" mass="25360">MTDALHCPLCDSAGATLFHRDARREYWRCPVCALVYVPPAYHLSPEEEKAEYDLHQNCVTDPGYRRFLSRLSEPLLARLPAGASGLDFGCGPGPALAAMLTEAGCTVQLYDVFYHPDASVLQRDYDFVTATEVVEHLQRPGGELARIWQLLAPGGYLGIMTKHVIDADAFASWHYKNDPTHICFFSNQTWAWWCRQRHATVERIGADVVLLRKMPGDGQVDCSSMSA</sequence>
<reference evidence="1 2" key="1">
    <citation type="submission" date="2019-09" db="EMBL/GenBank/DDBJ databases">
        <authorList>
            <person name="Chen X.-Y."/>
        </authorList>
    </citation>
    <scope>NUCLEOTIDE SEQUENCE [LARGE SCALE GENOMIC DNA]</scope>
    <source>
        <strain evidence="1 2">NY5</strain>
    </source>
</reference>
<protein>
    <submittedName>
        <fullName evidence="1">Class I SAM-dependent methyltransferase</fullName>
    </submittedName>
</protein>
<dbReference type="GO" id="GO:0008168">
    <property type="term" value="F:methyltransferase activity"/>
    <property type="evidence" value="ECO:0007669"/>
    <property type="project" value="UniProtKB-KW"/>
</dbReference>
<dbReference type="GO" id="GO:0032259">
    <property type="term" value="P:methylation"/>
    <property type="evidence" value="ECO:0007669"/>
    <property type="project" value="UniProtKB-KW"/>
</dbReference>
<keyword evidence="1" id="KW-0489">Methyltransferase</keyword>
<evidence type="ECO:0000313" key="1">
    <source>
        <dbReference type="EMBL" id="KAA1189927.1"/>
    </source>
</evidence>
<organism evidence="1 2">
    <name type="scientific">Pseudohalioglobus sediminis</name>
    <dbReference type="NCBI Taxonomy" id="2606449"/>
    <lineage>
        <taxon>Bacteria</taxon>
        <taxon>Pseudomonadati</taxon>
        <taxon>Pseudomonadota</taxon>
        <taxon>Gammaproteobacteria</taxon>
        <taxon>Cellvibrionales</taxon>
        <taxon>Halieaceae</taxon>
        <taxon>Pseudohalioglobus</taxon>
    </lineage>
</organism>
<dbReference type="EMBL" id="VTUX01000006">
    <property type="protein sequence ID" value="KAA1189927.1"/>
    <property type="molecule type" value="Genomic_DNA"/>
</dbReference>
<evidence type="ECO:0000313" key="2">
    <source>
        <dbReference type="Proteomes" id="UP000323708"/>
    </source>
</evidence>
<proteinExistence type="predicted"/>
<dbReference type="Proteomes" id="UP000323708">
    <property type="component" value="Unassembled WGS sequence"/>
</dbReference>
<keyword evidence="2" id="KW-1185">Reference proteome</keyword>
<dbReference type="SUPFAM" id="SSF53335">
    <property type="entry name" value="S-adenosyl-L-methionine-dependent methyltransferases"/>
    <property type="match status" value="1"/>
</dbReference>
<comment type="caution">
    <text evidence="1">The sequence shown here is derived from an EMBL/GenBank/DDBJ whole genome shotgun (WGS) entry which is preliminary data.</text>
</comment>
<keyword evidence="1" id="KW-0808">Transferase</keyword>
<dbReference type="Pfam" id="PF13489">
    <property type="entry name" value="Methyltransf_23"/>
    <property type="match status" value="1"/>
</dbReference>
<dbReference type="Gene3D" id="3.40.50.150">
    <property type="entry name" value="Vaccinia Virus protein VP39"/>
    <property type="match status" value="2"/>
</dbReference>
<gene>
    <name evidence="1" type="ORF">F0M18_12695</name>
</gene>
<name>A0A5B0WU20_9GAMM</name>
<accession>A0A5B0WU20</accession>
<dbReference type="AlphaFoldDB" id="A0A5B0WU20"/>
<dbReference type="InterPro" id="IPR029063">
    <property type="entry name" value="SAM-dependent_MTases_sf"/>
</dbReference>
<dbReference type="RefSeq" id="WP_149611828.1">
    <property type="nucleotide sequence ID" value="NZ_VTUX01000006.1"/>
</dbReference>